<keyword evidence="5" id="KW-0809">Transit peptide</keyword>
<evidence type="ECO:0000256" key="5">
    <source>
        <dbReference type="ARBA" id="ARBA00022946"/>
    </source>
</evidence>
<evidence type="ECO:0000313" key="7">
    <source>
        <dbReference type="EMBL" id="KAJ5526311.1"/>
    </source>
</evidence>
<evidence type="ECO:0000256" key="1">
    <source>
        <dbReference type="ARBA" id="ARBA00003548"/>
    </source>
</evidence>
<proteinExistence type="inferred from homology"/>
<dbReference type="InterPro" id="IPR010487">
    <property type="entry name" value="NGRN/Rrg9"/>
</dbReference>
<evidence type="ECO:0000256" key="4">
    <source>
        <dbReference type="ARBA" id="ARBA00013566"/>
    </source>
</evidence>
<evidence type="ECO:0000313" key="8">
    <source>
        <dbReference type="Proteomes" id="UP001220324"/>
    </source>
</evidence>
<comment type="caution">
    <text evidence="7">The sequence shown here is derived from an EMBL/GenBank/DDBJ whole genome shotgun (WGS) entry which is preliminary data.</text>
</comment>
<feature type="compositionally biased region" description="Polar residues" evidence="6">
    <location>
        <begin position="82"/>
        <end position="96"/>
    </location>
</feature>
<protein>
    <recommendedName>
        <fullName evidence="4">Required for respiratory growth protein 9, mitochondrial</fullName>
    </recommendedName>
</protein>
<dbReference type="EMBL" id="JAQIZZ010000008">
    <property type="protein sequence ID" value="KAJ5526311.1"/>
    <property type="molecule type" value="Genomic_DNA"/>
</dbReference>
<evidence type="ECO:0000256" key="6">
    <source>
        <dbReference type="SAM" id="MobiDB-lite"/>
    </source>
</evidence>
<evidence type="ECO:0000256" key="2">
    <source>
        <dbReference type="ARBA" id="ARBA00004173"/>
    </source>
</evidence>
<gene>
    <name evidence="7" type="ORF">N7494_012961</name>
</gene>
<sequence>MASHCVASSRLALPTVFRTLFRSEAPRNLRPSRSVRSPALYQPRLFSSTTLFRQVQEQSQHGIPVAQENPTPKSPKPSESTADSSPPSEKSPTDSVKSSKNPDSKKKNKDRKDRNPSKHADKDKKFDKPKKEGTQKKKAEPWKTQKQALDKKFPTGWNPPKKLSPDALDGIRSLHASAPDRFTTAVLAEEFKISPESIRRILKSKWRPKAEEIESRRTRWEARHERIWGHMAELGLRPMTKSALSKSDSKLLYKKDKEDLEDKGE</sequence>
<keyword evidence="8" id="KW-1185">Reference proteome</keyword>
<dbReference type="PANTHER" id="PTHR13475:SF3">
    <property type="entry name" value="NEUGRIN"/>
    <property type="match status" value="1"/>
</dbReference>
<feature type="compositionally biased region" description="Basic and acidic residues" evidence="6">
    <location>
        <begin position="100"/>
        <end position="153"/>
    </location>
</feature>
<comment type="similarity">
    <text evidence="3">Belongs to the RRG9 family.</text>
</comment>
<evidence type="ECO:0000256" key="3">
    <source>
        <dbReference type="ARBA" id="ARBA00010895"/>
    </source>
</evidence>
<dbReference type="GO" id="GO:0005739">
    <property type="term" value="C:mitochondrion"/>
    <property type="evidence" value="ECO:0007669"/>
    <property type="project" value="UniProtKB-SubCell"/>
</dbReference>
<comment type="function">
    <text evidence="1">Required for respiratory activity and maintenance and expression of the mitochondrial genome.</text>
</comment>
<dbReference type="Pfam" id="PF06413">
    <property type="entry name" value="Neugrin"/>
    <property type="match status" value="1"/>
</dbReference>
<dbReference type="Proteomes" id="UP001220324">
    <property type="component" value="Unassembled WGS sequence"/>
</dbReference>
<organism evidence="7 8">
    <name type="scientific">Penicillium frequentans</name>
    <dbReference type="NCBI Taxonomy" id="3151616"/>
    <lineage>
        <taxon>Eukaryota</taxon>
        <taxon>Fungi</taxon>
        <taxon>Dikarya</taxon>
        <taxon>Ascomycota</taxon>
        <taxon>Pezizomycotina</taxon>
        <taxon>Eurotiomycetes</taxon>
        <taxon>Eurotiomycetidae</taxon>
        <taxon>Eurotiales</taxon>
        <taxon>Aspergillaceae</taxon>
        <taxon>Penicillium</taxon>
    </lineage>
</organism>
<feature type="region of interest" description="Disordered" evidence="6">
    <location>
        <begin position="54"/>
        <end position="168"/>
    </location>
</feature>
<dbReference type="PANTHER" id="PTHR13475">
    <property type="entry name" value="NEUGRIN"/>
    <property type="match status" value="1"/>
</dbReference>
<reference evidence="7 8" key="1">
    <citation type="journal article" date="2023" name="IMA Fungus">
        <title>Comparative genomic study of the Penicillium genus elucidates a diverse pangenome and 15 lateral gene transfer events.</title>
        <authorList>
            <person name="Petersen C."/>
            <person name="Sorensen T."/>
            <person name="Nielsen M.R."/>
            <person name="Sondergaard T.E."/>
            <person name="Sorensen J.L."/>
            <person name="Fitzpatrick D.A."/>
            <person name="Frisvad J.C."/>
            <person name="Nielsen K.L."/>
        </authorList>
    </citation>
    <scope>NUCLEOTIDE SEQUENCE [LARGE SCALE GENOMIC DNA]</scope>
    <source>
        <strain evidence="7 8">IBT 35679</strain>
    </source>
</reference>
<dbReference type="AlphaFoldDB" id="A0AAD6GAJ9"/>
<name>A0AAD6GAJ9_9EURO</name>
<comment type="subcellular location">
    <subcellularLocation>
        <location evidence="2">Mitochondrion</location>
    </subcellularLocation>
</comment>
<dbReference type="GO" id="GO:0005634">
    <property type="term" value="C:nucleus"/>
    <property type="evidence" value="ECO:0007669"/>
    <property type="project" value="TreeGrafter"/>
</dbReference>
<accession>A0AAD6GAJ9</accession>